<feature type="domain" description="ABC-three component systems C-terminal" evidence="1">
    <location>
        <begin position="217"/>
        <end position="342"/>
    </location>
</feature>
<protein>
    <recommendedName>
        <fullName evidence="1">ABC-three component systems C-terminal domain-containing protein</fullName>
    </recommendedName>
</protein>
<evidence type="ECO:0000313" key="3">
    <source>
        <dbReference type="Proteomes" id="UP000078224"/>
    </source>
</evidence>
<accession>A0A1B7JJC6</accession>
<dbReference type="OrthoDB" id="3242664at2"/>
<proteinExistence type="predicted"/>
<organism evidence="2 3">
    <name type="scientific">Providencia heimbachae ATCC 35613</name>
    <dbReference type="NCBI Taxonomy" id="1354272"/>
    <lineage>
        <taxon>Bacteria</taxon>
        <taxon>Pseudomonadati</taxon>
        <taxon>Pseudomonadota</taxon>
        <taxon>Gammaproteobacteria</taxon>
        <taxon>Enterobacterales</taxon>
        <taxon>Morganellaceae</taxon>
        <taxon>Providencia</taxon>
    </lineage>
</organism>
<dbReference type="RefSeq" id="WP_068910004.1">
    <property type="nucleotide sequence ID" value="NZ_LXEW01000048.1"/>
</dbReference>
<comment type="caution">
    <text evidence="2">The sequence shown here is derived from an EMBL/GenBank/DDBJ whole genome shotgun (WGS) entry which is preliminary data.</text>
</comment>
<dbReference type="InterPro" id="IPR046914">
    <property type="entry name" value="ABC-3C_CTD6"/>
</dbReference>
<dbReference type="AlphaFoldDB" id="A0A1B7JJC6"/>
<dbReference type="Pfam" id="PF20282">
    <property type="entry name" value="CTD6"/>
    <property type="match status" value="1"/>
</dbReference>
<sequence>MSITYHRGPALPTPEQRLLLMNEDEWENFILQSVQQLTKEGEYVQAHRIGGAGDKGRDVCGNTQEKTEYCSWDLYQAKHYADTLSPSAFAPDLAKFLFYVFSNEYSQPRNYFICALRIGPKLYDLVTNPSSLNTETLKTWILKEWKNKKGDFKTFKKELSPELESFIEVFPFDIIKIKTPSELIDIHSRTDKHWEMFGILGPRGDNPKVPIEPGTQEQNYIKKLCGAYESVERIKILSIDQIPKAYSKHFSNQRIIFYSAEGLNRFSRDKIPGAFDELLEQVNIGIGSVESIPYAHGVDKINEVQKVANALQVTSNPLHMRLQAGDLQGACHHLANNGKLNWVEEDENE</sequence>
<dbReference type="PATRIC" id="fig|1354272.4.peg.3531"/>
<gene>
    <name evidence="2" type="ORF">M998_3449</name>
</gene>
<dbReference type="EMBL" id="LXEW01000048">
    <property type="protein sequence ID" value="OAT48023.1"/>
    <property type="molecule type" value="Genomic_DNA"/>
</dbReference>
<reference evidence="2 3" key="1">
    <citation type="submission" date="2016-04" db="EMBL/GenBank/DDBJ databases">
        <title>ATOL: Assembling a taxonomically balanced genome-scale reconstruction of the evolutionary history of the Enterobacteriaceae.</title>
        <authorList>
            <person name="Plunkett G.III."/>
            <person name="Neeno-Eckwall E.C."/>
            <person name="Glasner J.D."/>
            <person name="Perna N.T."/>
        </authorList>
    </citation>
    <scope>NUCLEOTIDE SEQUENCE [LARGE SCALE GENOMIC DNA]</scope>
    <source>
        <strain evidence="2 3">ATCC 35613</strain>
    </source>
</reference>
<evidence type="ECO:0000259" key="1">
    <source>
        <dbReference type="Pfam" id="PF20282"/>
    </source>
</evidence>
<evidence type="ECO:0000313" key="2">
    <source>
        <dbReference type="EMBL" id="OAT48023.1"/>
    </source>
</evidence>
<dbReference type="Proteomes" id="UP000078224">
    <property type="component" value="Unassembled WGS sequence"/>
</dbReference>
<name>A0A1B7JJC6_9GAMM</name>
<keyword evidence="3" id="KW-1185">Reference proteome</keyword>